<dbReference type="CDD" id="cd00198">
    <property type="entry name" value="vWFA"/>
    <property type="match status" value="1"/>
</dbReference>
<reference evidence="3" key="1">
    <citation type="submission" date="2020-05" db="EMBL/GenBank/DDBJ databases">
        <authorList>
            <person name="Chiriac C."/>
            <person name="Salcher M."/>
            <person name="Ghai R."/>
            <person name="Kavagutti S V."/>
        </authorList>
    </citation>
    <scope>NUCLEOTIDE SEQUENCE</scope>
</reference>
<dbReference type="InterPro" id="IPR008912">
    <property type="entry name" value="Uncharacterised_CoxE"/>
</dbReference>
<evidence type="ECO:0000313" key="2">
    <source>
        <dbReference type="EMBL" id="CAB4733785.1"/>
    </source>
</evidence>
<dbReference type="InterPro" id="IPR036465">
    <property type="entry name" value="vWFA_dom_sf"/>
</dbReference>
<dbReference type="SMART" id="SM00327">
    <property type="entry name" value="VWA"/>
    <property type="match status" value="1"/>
</dbReference>
<dbReference type="EMBL" id="CAFBMF010000120">
    <property type="protein sequence ID" value="CAB4909939.1"/>
    <property type="molecule type" value="Genomic_DNA"/>
</dbReference>
<dbReference type="SUPFAM" id="SSF53300">
    <property type="entry name" value="vWA-like"/>
    <property type="match status" value="1"/>
</dbReference>
<feature type="domain" description="VWFA" evidence="1">
    <location>
        <begin position="203"/>
        <end position="372"/>
    </location>
</feature>
<name>A0A6J7EKI4_9ZZZZ</name>
<dbReference type="AlphaFoldDB" id="A0A6J7EKI4"/>
<dbReference type="PIRSF" id="PIRSF010256">
    <property type="entry name" value="CoxE_vWa"/>
    <property type="match status" value="1"/>
</dbReference>
<accession>A0A6J7EKI4</accession>
<evidence type="ECO:0000313" key="3">
    <source>
        <dbReference type="EMBL" id="CAB4883907.1"/>
    </source>
</evidence>
<dbReference type="Pfam" id="PF05762">
    <property type="entry name" value="VWA_CoxE"/>
    <property type="match status" value="1"/>
</dbReference>
<protein>
    <submittedName>
        <fullName evidence="3">Unannotated protein</fullName>
    </submittedName>
</protein>
<dbReference type="InterPro" id="IPR011195">
    <property type="entry name" value="UCP010256"/>
</dbReference>
<organism evidence="3">
    <name type="scientific">freshwater metagenome</name>
    <dbReference type="NCBI Taxonomy" id="449393"/>
    <lineage>
        <taxon>unclassified sequences</taxon>
        <taxon>metagenomes</taxon>
        <taxon>ecological metagenomes</taxon>
    </lineage>
</organism>
<dbReference type="EMBL" id="CAFBLJ010000182">
    <property type="protein sequence ID" value="CAB4883907.1"/>
    <property type="molecule type" value="Genomic_DNA"/>
</dbReference>
<dbReference type="Gene3D" id="3.40.50.410">
    <property type="entry name" value="von Willebrand factor, type A domain"/>
    <property type="match status" value="1"/>
</dbReference>
<dbReference type="EMBL" id="CAEZYH010000134">
    <property type="protein sequence ID" value="CAB4733785.1"/>
    <property type="molecule type" value="Genomic_DNA"/>
</dbReference>
<dbReference type="PANTHER" id="PTHR39338:SF6">
    <property type="entry name" value="BLL5662 PROTEIN"/>
    <property type="match status" value="1"/>
</dbReference>
<dbReference type="PANTHER" id="PTHR39338">
    <property type="entry name" value="BLL5662 PROTEIN-RELATED"/>
    <property type="match status" value="1"/>
</dbReference>
<sequence length="376" mass="42112">MSEVLEENSNAERIAVAFSRVLRSAGISTPIGNVLTFVEALGLVGINDRDNVYWAGRSTLLRRPEDIALYDKAFAVFWERRTSQTAELDEQLIRINIEIDDETEGADDGSSENADDDGESITLRFSAVETLRKKDFATYSVDELHLAQDLMSQLRLVGSPRNSFRMRPTAKGSRPDLRRTVRSSLRSGGEPIRRHWQENDERLRRLILLLDVSGSMEPYARALLRFVQAAVAGRQKVEAFAIGTRLTRVTRELGSRDPDKALRLAAERVVDWSGGTRLGECVRNFNDEWGVRGMARGAIVVVLSDGWDRGDPELLSQQMQRLHRVSHSLIWVNPLKVSPGYAPLARGMAAALPHVDHFVEGHSIEAMEELTRVIGL</sequence>
<proteinExistence type="predicted"/>
<gene>
    <name evidence="2" type="ORF">UFOPK2658_01856</name>
    <name evidence="3" type="ORF">UFOPK3304_01926</name>
    <name evidence="4" type="ORF">UFOPK3494_01454</name>
</gene>
<evidence type="ECO:0000259" key="1">
    <source>
        <dbReference type="SMART" id="SM00327"/>
    </source>
</evidence>
<dbReference type="InterPro" id="IPR002035">
    <property type="entry name" value="VWF_A"/>
</dbReference>
<evidence type="ECO:0000313" key="4">
    <source>
        <dbReference type="EMBL" id="CAB4909939.1"/>
    </source>
</evidence>